<protein>
    <submittedName>
        <fullName evidence="2">Uncharacterized protein</fullName>
    </submittedName>
</protein>
<reference evidence="2 3" key="1">
    <citation type="journal article" date="2020" name="Genome Biol. Evol.">
        <title>A new high-quality draft genome assembly of the Chinese cordyceps Ophiocordyceps sinensis.</title>
        <authorList>
            <person name="Shu R."/>
            <person name="Zhang J."/>
            <person name="Meng Q."/>
            <person name="Zhang H."/>
            <person name="Zhou G."/>
            <person name="Li M."/>
            <person name="Wu P."/>
            <person name="Zhao Y."/>
            <person name="Chen C."/>
            <person name="Qin Q."/>
        </authorList>
    </citation>
    <scope>NUCLEOTIDE SEQUENCE [LARGE SCALE GENOMIC DNA]</scope>
    <source>
        <strain evidence="2 3">IOZ07</strain>
    </source>
</reference>
<comment type="caution">
    <text evidence="2">The sequence shown here is derived from an EMBL/GenBank/DDBJ whole genome shotgun (WGS) entry which is preliminary data.</text>
</comment>
<feature type="region of interest" description="Disordered" evidence="1">
    <location>
        <begin position="101"/>
        <end position="143"/>
    </location>
</feature>
<evidence type="ECO:0000313" key="3">
    <source>
        <dbReference type="Proteomes" id="UP000557566"/>
    </source>
</evidence>
<gene>
    <name evidence="2" type="ORF">G6O67_001449</name>
</gene>
<evidence type="ECO:0000256" key="1">
    <source>
        <dbReference type="SAM" id="MobiDB-lite"/>
    </source>
</evidence>
<evidence type="ECO:0000313" key="2">
    <source>
        <dbReference type="EMBL" id="KAF4512286.1"/>
    </source>
</evidence>
<dbReference type="Proteomes" id="UP000557566">
    <property type="component" value="Unassembled WGS sequence"/>
</dbReference>
<name>A0A8H4V942_9HYPO</name>
<accession>A0A8H4V942</accession>
<proteinExistence type="predicted"/>
<dbReference type="EMBL" id="JAAVMX010000002">
    <property type="protein sequence ID" value="KAF4512286.1"/>
    <property type="molecule type" value="Genomic_DNA"/>
</dbReference>
<keyword evidence="3" id="KW-1185">Reference proteome</keyword>
<dbReference type="AlphaFoldDB" id="A0A8H4V942"/>
<organism evidence="2 3">
    <name type="scientific">Ophiocordyceps sinensis</name>
    <dbReference type="NCBI Taxonomy" id="72228"/>
    <lineage>
        <taxon>Eukaryota</taxon>
        <taxon>Fungi</taxon>
        <taxon>Dikarya</taxon>
        <taxon>Ascomycota</taxon>
        <taxon>Pezizomycotina</taxon>
        <taxon>Sordariomycetes</taxon>
        <taxon>Hypocreomycetidae</taxon>
        <taxon>Hypocreales</taxon>
        <taxon>Ophiocordycipitaceae</taxon>
        <taxon>Ophiocordyceps</taxon>
    </lineage>
</organism>
<feature type="compositionally biased region" description="Gly residues" evidence="1">
    <location>
        <begin position="134"/>
        <end position="143"/>
    </location>
</feature>
<sequence length="143" mass="15316">MTVFLNIDWSEPGTLLYHLAEPRAETIAHPAYSGSTCSAVGQYILPKIGILASYRAYMAFSLMTLDSSVHRQEERQRARGTCPSGGCHPARSAFEIVQPDIVSGAAARQGTDGRSRPRCDPGPIDNTTQHGDRGGSGGDKNPT</sequence>